<evidence type="ECO:0000313" key="5">
    <source>
        <dbReference type="EMBL" id="GER38752.1"/>
    </source>
</evidence>
<comment type="caution">
    <text evidence="5">The sequence shown here is derived from an EMBL/GenBank/DDBJ whole genome shotgun (WGS) entry which is preliminary data.</text>
</comment>
<evidence type="ECO:0000256" key="1">
    <source>
        <dbReference type="ARBA" id="ARBA00023015"/>
    </source>
</evidence>
<feature type="domain" description="Myb-like" evidence="4">
    <location>
        <begin position="21"/>
        <end position="74"/>
    </location>
</feature>
<protein>
    <submittedName>
        <fullName evidence="5">MYB transcription factor</fullName>
    </submittedName>
</protein>
<reference evidence="6" key="1">
    <citation type="journal article" date="2019" name="Curr. Biol.">
        <title>Genome Sequence of Striga asiatica Provides Insight into the Evolution of Plant Parasitism.</title>
        <authorList>
            <person name="Yoshida S."/>
            <person name="Kim S."/>
            <person name="Wafula E.K."/>
            <person name="Tanskanen J."/>
            <person name="Kim Y.M."/>
            <person name="Honaas L."/>
            <person name="Yang Z."/>
            <person name="Spallek T."/>
            <person name="Conn C.E."/>
            <person name="Ichihashi Y."/>
            <person name="Cheong K."/>
            <person name="Cui S."/>
            <person name="Der J.P."/>
            <person name="Gundlach H."/>
            <person name="Jiao Y."/>
            <person name="Hori C."/>
            <person name="Ishida J.K."/>
            <person name="Kasahara H."/>
            <person name="Kiba T."/>
            <person name="Kim M.S."/>
            <person name="Koo N."/>
            <person name="Laohavisit A."/>
            <person name="Lee Y.H."/>
            <person name="Lumba S."/>
            <person name="McCourt P."/>
            <person name="Mortimer J.C."/>
            <person name="Mutuku J.M."/>
            <person name="Nomura T."/>
            <person name="Sasaki-Sekimoto Y."/>
            <person name="Seto Y."/>
            <person name="Wang Y."/>
            <person name="Wakatake T."/>
            <person name="Sakakibara H."/>
            <person name="Demura T."/>
            <person name="Yamaguchi S."/>
            <person name="Yoneyama K."/>
            <person name="Manabe R.I."/>
            <person name="Nelson D.C."/>
            <person name="Schulman A.H."/>
            <person name="Timko M.P."/>
            <person name="dePamphilis C.W."/>
            <person name="Choi D."/>
            <person name="Shirasu K."/>
        </authorList>
    </citation>
    <scope>NUCLEOTIDE SEQUENCE [LARGE SCALE GENOMIC DNA]</scope>
    <source>
        <strain evidence="6">cv. UVA1</strain>
    </source>
</reference>
<keyword evidence="2" id="KW-0804">Transcription</keyword>
<keyword evidence="1" id="KW-0805">Transcription regulation</keyword>
<evidence type="ECO:0000259" key="4">
    <source>
        <dbReference type="PROSITE" id="PS50090"/>
    </source>
</evidence>
<accession>A0A5A7Q1S3</accession>
<gene>
    <name evidence="5" type="ORF">STAS_15274</name>
</gene>
<dbReference type="GO" id="GO:0003700">
    <property type="term" value="F:DNA-binding transcription factor activity"/>
    <property type="evidence" value="ECO:0007669"/>
    <property type="project" value="InterPro"/>
</dbReference>
<dbReference type="OrthoDB" id="907286at2759"/>
<dbReference type="Proteomes" id="UP000325081">
    <property type="component" value="Unassembled WGS sequence"/>
</dbReference>
<dbReference type="CDD" id="cd00167">
    <property type="entry name" value="SANT"/>
    <property type="match status" value="1"/>
</dbReference>
<dbReference type="Gene3D" id="1.10.10.60">
    <property type="entry name" value="Homeodomain-like"/>
    <property type="match status" value="1"/>
</dbReference>
<dbReference type="SUPFAM" id="SSF46689">
    <property type="entry name" value="Homeodomain-like"/>
    <property type="match status" value="1"/>
</dbReference>
<evidence type="ECO:0000256" key="3">
    <source>
        <dbReference type="ARBA" id="ARBA00023242"/>
    </source>
</evidence>
<dbReference type="PANTHER" id="PTHR43952">
    <property type="entry name" value="MYB FAMILY TRANSCRIPTION FACTOR-RELATED"/>
    <property type="match status" value="1"/>
</dbReference>
<dbReference type="PROSITE" id="PS50090">
    <property type="entry name" value="MYB_LIKE"/>
    <property type="match status" value="1"/>
</dbReference>
<dbReference type="PANTHER" id="PTHR43952:SF75">
    <property type="entry name" value="PROTEIN RADIALIS-LIKE 6"/>
    <property type="match status" value="1"/>
</dbReference>
<dbReference type="InterPro" id="IPR009057">
    <property type="entry name" value="Homeodomain-like_sf"/>
</dbReference>
<evidence type="ECO:0000313" key="6">
    <source>
        <dbReference type="Proteomes" id="UP000325081"/>
    </source>
</evidence>
<dbReference type="AlphaFoldDB" id="A0A5A7Q1S3"/>
<dbReference type="InterPro" id="IPR044636">
    <property type="entry name" value="RADIALIS-like"/>
</dbReference>
<keyword evidence="3" id="KW-0539">Nucleus</keyword>
<keyword evidence="6" id="KW-1185">Reference proteome</keyword>
<organism evidence="5 6">
    <name type="scientific">Striga asiatica</name>
    <name type="common">Asiatic witchweed</name>
    <name type="synonym">Buchnera asiatica</name>
    <dbReference type="NCBI Taxonomy" id="4170"/>
    <lineage>
        <taxon>Eukaryota</taxon>
        <taxon>Viridiplantae</taxon>
        <taxon>Streptophyta</taxon>
        <taxon>Embryophyta</taxon>
        <taxon>Tracheophyta</taxon>
        <taxon>Spermatophyta</taxon>
        <taxon>Magnoliopsida</taxon>
        <taxon>eudicotyledons</taxon>
        <taxon>Gunneridae</taxon>
        <taxon>Pentapetalae</taxon>
        <taxon>asterids</taxon>
        <taxon>lamiids</taxon>
        <taxon>Lamiales</taxon>
        <taxon>Orobanchaceae</taxon>
        <taxon>Buchnereae</taxon>
        <taxon>Striga</taxon>
    </lineage>
</organism>
<dbReference type="Pfam" id="PF00249">
    <property type="entry name" value="Myb_DNA-binding"/>
    <property type="match status" value="1"/>
</dbReference>
<sequence>MNTDWTFCSCSWIWEEDIIFKNECNNSEWTTEEDKEFEIALKLYNSNPARWERIVSTIPGSTIREVRLHYEEELTENVLKIEPNINHDDHKQEMKLSRSVDKEEEYRRLDSTSVDGKIDIGKQLDNRSPVEEVVSGLSNIGSTLPEMVDDPDVFVLPHYLD</sequence>
<name>A0A5A7Q1S3_STRAF</name>
<dbReference type="EMBL" id="BKCP01005516">
    <property type="protein sequence ID" value="GER38752.1"/>
    <property type="molecule type" value="Genomic_DNA"/>
</dbReference>
<evidence type="ECO:0000256" key="2">
    <source>
        <dbReference type="ARBA" id="ARBA00023163"/>
    </source>
</evidence>
<proteinExistence type="predicted"/>
<dbReference type="InterPro" id="IPR001005">
    <property type="entry name" value="SANT/Myb"/>
</dbReference>